<dbReference type="CDD" id="cd09631">
    <property type="entry name" value="DOMON_DOH"/>
    <property type="match status" value="1"/>
</dbReference>
<organism evidence="2 3">
    <name type="scientific">Allacma fusca</name>
    <dbReference type="NCBI Taxonomy" id="39272"/>
    <lineage>
        <taxon>Eukaryota</taxon>
        <taxon>Metazoa</taxon>
        <taxon>Ecdysozoa</taxon>
        <taxon>Arthropoda</taxon>
        <taxon>Hexapoda</taxon>
        <taxon>Collembola</taxon>
        <taxon>Symphypleona</taxon>
        <taxon>Sminthuridae</taxon>
        <taxon>Allacma</taxon>
    </lineage>
</organism>
<proteinExistence type="predicted"/>
<protein>
    <recommendedName>
        <fullName evidence="1">DOMON domain-containing protein</fullName>
    </recommendedName>
</protein>
<dbReference type="GO" id="GO:0042421">
    <property type="term" value="P:norepinephrine biosynthetic process"/>
    <property type="evidence" value="ECO:0007669"/>
    <property type="project" value="TreeGrafter"/>
</dbReference>
<evidence type="ECO:0000313" key="3">
    <source>
        <dbReference type="Proteomes" id="UP000708208"/>
    </source>
</evidence>
<dbReference type="GO" id="GO:0042420">
    <property type="term" value="P:dopamine catabolic process"/>
    <property type="evidence" value="ECO:0007669"/>
    <property type="project" value="TreeGrafter"/>
</dbReference>
<dbReference type="InterPro" id="IPR045266">
    <property type="entry name" value="DOH_DOMON"/>
</dbReference>
<dbReference type="GO" id="GO:0006589">
    <property type="term" value="P:octopamine biosynthetic process"/>
    <property type="evidence" value="ECO:0007669"/>
    <property type="project" value="TreeGrafter"/>
</dbReference>
<dbReference type="OrthoDB" id="10003276at2759"/>
<reference evidence="2" key="1">
    <citation type="submission" date="2021-06" db="EMBL/GenBank/DDBJ databases">
        <authorList>
            <person name="Hodson N. C."/>
            <person name="Mongue J. A."/>
            <person name="Jaron S. K."/>
        </authorList>
    </citation>
    <scope>NUCLEOTIDE SEQUENCE</scope>
</reference>
<feature type="non-terminal residue" evidence="2">
    <location>
        <position position="1"/>
    </location>
</feature>
<dbReference type="GO" id="GO:0030667">
    <property type="term" value="C:secretory granule membrane"/>
    <property type="evidence" value="ECO:0007669"/>
    <property type="project" value="TreeGrafter"/>
</dbReference>
<sequence length="138" mass="15733">MENLILGTIMHKVFSKPEVEKNQDWVLLSASENSTHTILGVTRKFNTCDNEDVAINENDTTKLIWAIGTTDDVTYHDTQRGISSVMLLDKPNCEWNATASEVWHINVKTKLPPTDTTYWCTAHKSTPYPEKRHIIGFK</sequence>
<evidence type="ECO:0000259" key="1">
    <source>
        <dbReference type="Pfam" id="PF03351"/>
    </source>
</evidence>
<dbReference type="EMBL" id="CAJVCH010114648">
    <property type="protein sequence ID" value="CAG7724866.1"/>
    <property type="molecule type" value="Genomic_DNA"/>
</dbReference>
<comment type="caution">
    <text evidence="2">The sequence shown here is derived from an EMBL/GenBank/DDBJ whole genome shotgun (WGS) entry which is preliminary data.</text>
</comment>
<accession>A0A8J2JUS4</accession>
<gene>
    <name evidence="2" type="ORF">AFUS01_LOCUS13859</name>
</gene>
<dbReference type="PANTHER" id="PTHR10157:SF23">
    <property type="entry name" value="MOXD1 HOMOLOG 1"/>
    <property type="match status" value="1"/>
</dbReference>
<evidence type="ECO:0000313" key="2">
    <source>
        <dbReference type="EMBL" id="CAG7724866.1"/>
    </source>
</evidence>
<dbReference type="InterPro" id="IPR005018">
    <property type="entry name" value="DOMON_domain"/>
</dbReference>
<dbReference type="GO" id="GO:0005507">
    <property type="term" value="F:copper ion binding"/>
    <property type="evidence" value="ECO:0007669"/>
    <property type="project" value="TreeGrafter"/>
</dbReference>
<keyword evidence="3" id="KW-1185">Reference proteome</keyword>
<dbReference type="GO" id="GO:0004500">
    <property type="term" value="F:dopamine beta-monooxygenase activity"/>
    <property type="evidence" value="ECO:0007669"/>
    <property type="project" value="InterPro"/>
</dbReference>
<dbReference type="Pfam" id="PF03351">
    <property type="entry name" value="DOMON"/>
    <property type="match status" value="1"/>
</dbReference>
<dbReference type="Proteomes" id="UP000708208">
    <property type="component" value="Unassembled WGS sequence"/>
</dbReference>
<dbReference type="GO" id="GO:0005615">
    <property type="term" value="C:extracellular space"/>
    <property type="evidence" value="ECO:0007669"/>
    <property type="project" value="TreeGrafter"/>
</dbReference>
<dbReference type="AlphaFoldDB" id="A0A8J2JUS4"/>
<name>A0A8J2JUS4_9HEXA</name>
<feature type="domain" description="DOMON" evidence="1">
    <location>
        <begin position="14"/>
        <end position="68"/>
    </location>
</feature>
<dbReference type="InterPro" id="IPR000945">
    <property type="entry name" value="DBH-like"/>
</dbReference>
<dbReference type="PANTHER" id="PTHR10157">
    <property type="entry name" value="DOPAMINE BETA HYDROXYLASE RELATED"/>
    <property type="match status" value="1"/>
</dbReference>